<proteinExistence type="predicted"/>
<dbReference type="AlphaFoldDB" id="A0A9Q0QX13"/>
<organism evidence="1 2">
    <name type="scientific">Protea cynaroides</name>
    <dbReference type="NCBI Taxonomy" id="273540"/>
    <lineage>
        <taxon>Eukaryota</taxon>
        <taxon>Viridiplantae</taxon>
        <taxon>Streptophyta</taxon>
        <taxon>Embryophyta</taxon>
        <taxon>Tracheophyta</taxon>
        <taxon>Spermatophyta</taxon>
        <taxon>Magnoliopsida</taxon>
        <taxon>Proteales</taxon>
        <taxon>Proteaceae</taxon>
        <taxon>Protea</taxon>
    </lineage>
</organism>
<gene>
    <name evidence="1" type="ORF">NE237_000269</name>
</gene>
<dbReference type="Proteomes" id="UP001141806">
    <property type="component" value="Unassembled WGS sequence"/>
</dbReference>
<comment type="caution">
    <text evidence="1">The sequence shown here is derived from an EMBL/GenBank/DDBJ whole genome shotgun (WGS) entry which is preliminary data.</text>
</comment>
<name>A0A9Q0QX13_9MAGN</name>
<sequence length="200" mass="22639">MSAEEPDVIKPYEERSFVVDASAVILKFGPSGFDISDGIEESDEVDEYEDIPKGSVSVGRDDEESELKLVLKVPTKFTITGGESGVGWVSWRPHIQEEIQNYEDDKGAAPAAASDPLKFINPDESAEIPSQMQRAQFNAIDIPPHTRSPYHYKKKILKNLVYFINVNFFVRLMVVRLLKRLIWGITLHLEKVIVSHKNPR</sequence>
<keyword evidence="2" id="KW-1185">Reference proteome</keyword>
<reference evidence="1" key="1">
    <citation type="journal article" date="2023" name="Plant J.">
        <title>The genome of the king protea, Protea cynaroides.</title>
        <authorList>
            <person name="Chang J."/>
            <person name="Duong T.A."/>
            <person name="Schoeman C."/>
            <person name="Ma X."/>
            <person name="Roodt D."/>
            <person name="Barker N."/>
            <person name="Li Z."/>
            <person name="Van de Peer Y."/>
            <person name="Mizrachi E."/>
        </authorList>
    </citation>
    <scope>NUCLEOTIDE SEQUENCE</scope>
    <source>
        <tissue evidence="1">Young leaves</tissue>
    </source>
</reference>
<protein>
    <submittedName>
        <fullName evidence="1">Uncharacterized protein</fullName>
    </submittedName>
</protein>
<evidence type="ECO:0000313" key="1">
    <source>
        <dbReference type="EMBL" id="KAJ4975163.1"/>
    </source>
</evidence>
<dbReference type="EMBL" id="JAMYWD010000003">
    <property type="protein sequence ID" value="KAJ4975163.1"/>
    <property type="molecule type" value="Genomic_DNA"/>
</dbReference>
<evidence type="ECO:0000313" key="2">
    <source>
        <dbReference type="Proteomes" id="UP001141806"/>
    </source>
</evidence>
<accession>A0A9Q0QX13</accession>